<evidence type="ECO:0000313" key="4">
    <source>
        <dbReference type="Proteomes" id="UP000011599"/>
    </source>
</evidence>
<dbReference type="InterPro" id="IPR058341">
    <property type="entry name" value="DUF8028"/>
</dbReference>
<dbReference type="OrthoDB" id="340775at2157"/>
<keyword evidence="2" id="KW-0812">Transmembrane</keyword>
<dbReference type="PATRIC" id="fig|1114856.3.peg.559"/>
<evidence type="ECO:0000256" key="2">
    <source>
        <dbReference type="SAM" id="Phobius"/>
    </source>
</evidence>
<name>L9W8X3_9EURY</name>
<reference evidence="3 4" key="1">
    <citation type="journal article" date="2014" name="PLoS Genet.">
        <title>Phylogenetically driven sequencing of extremely halophilic archaea reveals strategies for static and dynamic osmo-response.</title>
        <authorList>
            <person name="Becker E.A."/>
            <person name="Seitzer P.M."/>
            <person name="Tritt A."/>
            <person name="Larsen D."/>
            <person name="Krusor M."/>
            <person name="Yao A.I."/>
            <person name="Wu D."/>
            <person name="Madern D."/>
            <person name="Eisen J.A."/>
            <person name="Darling A.E."/>
            <person name="Facciotti M.T."/>
        </authorList>
    </citation>
    <scope>NUCLEOTIDE SEQUENCE [LARGE SCALE GENOMIC DNA]</scope>
    <source>
        <strain evidence="3 4">GA33</strain>
    </source>
</reference>
<feature type="transmembrane region" description="Helical" evidence="2">
    <location>
        <begin position="63"/>
        <end position="81"/>
    </location>
</feature>
<evidence type="ECO:0000256" key="1">
    <source>
        <dbReference type="SAM" id="MobiDB-lite"/>
    </source>
</evidence>
<sequence>MSKPSTASDSADASLESTDDQRRDEREPSGEGDDPDLESSPETASDDRTLEAVAPSLAKPIRVAGFWGAIVLPILYLPLLANGLSTPLQALLFLGVLSVNLVALYVGHTHRRRRSGDR</sequence>
<dbReference type="AlphaFoldDB" id="L9W8X3"/>
<feature type="compositionally biased region" description="Acidic residues" evidence="1">
    <location>
        <begin position="30"/>
        <end position="39"/>
    </location>
</feature>
<feature type="compositionally biased region" description="Basic and acidic residues" evidence="1">
    <location>
        <begin position="19"/>
        <end position="29"/>
    </location>
</feature>
<keyword evidence="2" id="KW-0472">Membrane</keyword>
<dbReference type="Pfam" id="PF26071">
    <property type="entry name" value="DUF8028"/>
    <property type="match status" value="1"/>
</dbReference>
<accession>L9W8X3</accession>
<evidence type="ECO:0000313" key="3">
    <source>
        <dbReference type="EMBL" id="ELY45817.1"/>
    </source>
</evidence>
<dbReference type="Proteomes" id="UP000011599">
    <property type="component" value="Unassembled WGS sequence"/>
</dbReference>
<gene>
    <name evidence="3" type="ORF">C496_02707</name>
</gene>
<dbReference type="eggNOG" id="arCOG07497">
    <property type="taxonomic scope" value="Archaea"/>
</dbReference>
<keyword evidence="2" id="KW-1133">Transmembrane helix</keyword>
<feature type="compositionally biased region" description="Polar residues" evidence="1">
    <location>
        <begin position="1"/>
        <end position="11"/>
    </location>
</feature>
<proteinExistence type="predicted"/>
<protein>
    <submittedName>
        <fullName evidence="3">Uncharacterized protein</fullName>
    </submittedName>
</protein>
<feature type="region of interest" description="Disordered" evidence="1">
    <location>
        <begin position="1"/>
        <end position="51"/>
    </location>
</feature>
<feature type="transmembrane region" description="Helical" evidence="2">
    <location>
        <begin position="87"/>
        <end position="106"/>
    </location>
</feature>
<comment type="caution">
    <text evidence="3">The sequence shown here is derived from an EMBL/GenBank/DDBJ whole genome shotgun (WGS) entry which is preliminary data.</text>
</comment>
<dbReference type="RefSeq" id="WP_006088251.1">
    <property type="nucleotide sequence ID" value="NZ_AOHW01000006.1"/>
</dbReference>
<dbReference type="EMBL" id="AOHW01000006">
    <property type="protein sequence ID" value="ELY45817.1"/>
    <property type="molecule type" value="Genomic_DNA"/>
</dbReference>
<organism evidence="3 4">
    <name type="scientific">Natronorubrum tibetense GA33</name>
    <dbReference type="NCBI Taxonomy" id="1114856"/>
    <lineage>
        <taxon>Archaea</taxon>
        <taxon>Methanobacteriati</taxon>
        <taxon>Methanobacteriota</taxon>
        <taxon>Stenosarchaea group</taxon>
        <taxon>Halobacteria</taxon>
        <taxon>Halobacteriales</taxon>
        <taxon>Natrialbaceae</taxon>
        <taxon>Natronorubrum</taxon>
    </lineage>
</organism>
<keyword evidence="4" id="KW-1185">Reference proteome</keyword>